<keyword evidence="2" id="KW-1185">Reference proteome</keyword>
<dbReference type="RefSeq" id="WP_126991563.1">
    <property type="nucleotide sequence ID" value="NZ_JTFC01000041.1"/>
</dbReference>
<dbReference type="AlphaFoldDB" id="A0A433RQG3"/>
<accession>A0A433RQG3</accession>
<dbReference type="EMBL" id="JTFC01000041">
    <property type="protein sequence ID" value="RUS53019.1"/>
    <property type="molecule type" value="Genomic_DNA"/>
</dbReference>
<evidence type="ECO:0000313" key="1">
    <source>
        <dbReference type="EMBL" id="RUS53019.1"/>
    </source>
</evidence>
<name>A0A433RQG3_9BACL</name>
<comment type="caution">
    <text evidence="1">The sequence shown here is derived from an EMBL/GenBank/DDBJ whole genome shotgun (WGS) entry which is preliminary data.</text>
</comment>
<organism evidence="1 2">
    <name type="scientific">Candidatus Kurthia intestinigallinarum</name>
    <dbReference type="NCBI Taxonomy" id="1562256"/>
    <lineage>
        <taxon>Bacteria</taxon>
        <taxon>Bacillati</taxon>
        <taxon>Bacillota</taxon>
        <taxon>Bacilli</taxon>
        <taxon>Bacillales</taxon>
        <taxon>Caryophanaceae</taxon>
        <taxon>Kurthia</taxon>
    </lineage>
</organism>
<protein>
    <recommendedName>
        <fullName evidence="3">SnoaL-like domain-containing protein</fullName>
    </recommendedName>
</protein>
<dbReference type="OrthoDB" id="9896630at2"/>
<evidence type="ECO:0000313" key="2">
    <source>
        <dbReference type="Proteomes" id="UP000288623"/>
    </source>
</evidence>
<dbReference type="Proteomes" id="UP000288623">
    <property type="component" value="Unassembled WGS sequence"/>
</dbReference>
<gene>
    <name evidence="1" type="ORF">QI30_15795</name>
</gene>
<reference evidence="1 2" key="1">
    <citation type="submission" date="2014-11" db="EMBL/GenBank/DDBJ databases">
        <title>Genome sequence and analysis of novel Kurthia sp.</title>
        <authorList>
            <person name="Lawson J.N."/>
            <person name="Gonzalez J.E."/>
            <person name="Rinauldi L."/>
            <person name="Xuan Z."/>
            <person name="Firman A."/>
            <person name="Shaddox L."/>
            <person name="Trudeau A."/>
            <person name="Shah S."/>
            <person name="Reiman D."/>
        </authorList>
    </citation>
    <scope>NUCLEOTIDE SEQUENCE [LARGE SCALE GENOMIC DNA]</scope>
    <source>
        <strain evidence="1 2">3B1D</strain>
    </source>
</reference>
<sequence length="141" mass="16705">MSFHSIGNEVQKTFSSEDFKAWVAQCTEHFSLTIICSKEERYEGQQAISELGNLFKHYHSNEDPELMDVAHFSINEERKIYVTTVRYTEKGQQKQHLWVNNMVCQEGEWMFDSSNVYVEVDPSLLKKFRFNTSILYQQKFD</sequence>
<proteinExistence type="predicted"/>
<evidence type="ECO:0008006" key="3">
    <source>
        <dbReference type="Google" id="ProtNLM"/>
    </source>
</evidence>